<dbReference type="AlphaFoldDB" id="A0A1L7XFH9"/>
<dbReference type="EMBL" id="FJOG01000024">
    <property type="protein sequence ID" value="CZR63784.1"/>
    <property type="molecule type" value="Genomic_DNA"/>
</dbReference>
<feature type="compositionally biased region" description="Basic and acidic residues" evidence="1">
    <location>
        <begin position="40"/>
        <end position="58"/>
    </location>
</feature>
<evidence type="ECO:0000313" key="2">
    <source>
        <dbReference type="EMBL" id="CZR63784.1"/>
    </source>
</evidence>
<name>A0A1L7XFH9_9HELO</name>
<sequence length="339" mass="38197">MVELRDRIAAIQSALENNQEVKFADPPPRNSLSLAVADTPPRHSLDHRFDRTAPEVDARPTPTPSQEKTNPFETVGAPAKSKYYDSVAAAFGLGILDDEEFMEYVVYDASFTNLRVCPLNLTDTGHYYYVEHRFSLPNVPGVVLRQGSEKTGKSLGAAHIPLQGKNTFGVGDYDGRPNEMVWERMGNTGFWTHMKYEFVHEVGSGVTKTFNWIRTRNNIMDDQGDLVLVEQGKEDIILCEYLGKGLLKWKKRGRLRVRTVAAFGESWEIVVLLTWASVIEVCSFLKSSFPFFDAIADLVAYSCRDEERDIGGIPQHILLAYRAALDYEQIISLSVIRII</sequence>
<proteinExistence type="predicted"/>
<feature type="region of interest" description="Disordered" evidence="1">
    <location>
        <begin position="21"/>
        <end position="74"/>
    </location>
</feature>
<evidence type="ECO:0000256" key="1">
    <source>
        <dbReference type="SAM" id="MobiDB-lite"/>
    </source>
</evidence>
<accession>A0A1L7XFH9</accession>
<reference evidence="2 3" key="1">
    <citation type="submission" date="2016-03" db="EMBL/GenBank/DDBJ databases">
        <authorList>
            <person name="Ploux O."/>
        </authorList>
    </citation>
    <scope>NUCLEOTIDE SEQUENCE [LARGE SCALE GENOMIC DNA]</scope>
    <source>
        <strain evidence="2 3">UAMH 11012</strain>
    </source>
</reference>
<gene>
    <name evidence="2" type="ORF">PAC_13681</name>
</gene>
<dbReference type="OrthoDB" id="3431997at2759"/>
<organism evidence="2 3">
    <name type="scientific">Phialocephala subalpina</name>
    <dbReference type="NCBI Taxonomy" id="576137"/>
    <lineage>
        <taxon>Eukaryota</taxon>
        <taxon>Fungi</taxon>
        <taxon>Dikarya</taxon>
        <taxon>Ascomycota</taxon>
        <taxon>Pezizomycotina</taxon>
        <taxon>Leotiomycetes</taxon>
        <taxon>Helotiales</taxon>
        <taxon>Mollisiaceae</taxon>
        <taxon>Phialocephala</taxon>
        <taxon>Phialocephala fortinii species complex</taxon>
    </lineage>
</organism>
<protein>
    <submittedName>
        <fullName evidence="2">Uncharacterized protein</fullName>
    </submittedName>
</protein>
<dbReference type="STRING" id="576137.A0A1L7XFH9"/>
<dbReference type="Proteomes" id="UP000184330">
    <property type="component" value="Unassembled WGS sequence"/>
</dbReference>
<evidence type="ECO:0000313" key="3">
    <source>
        <dbReference type="Proteomes" id="UP000184330"/>
    </source>
</evidence>
<keyword evidence="3" id="KW-1185">Reference proteome</keyword>